<proteinExistence type="predicted"/>
<evidence type="ECO:0000259" key="2">
    <source>
        <dbReference type="PROSITE" id="PS50053"/>
    </source>
</evidence>
<dbReference type="InterPro" id="IPR029071">
    <property type="entry name" value="Ubiquitin-like_domsf"/>
</dbReference>
<feature type="compositionally biased region" description="Gly residues" evidence="1">
    <location>
        <begin position="372"/>
        <end position="383"/>
    </location>
</feature>
<accession>A0A835W0E1</accession>
<name>A0A835W0E1_CHLIN</name>
<dbReference type="InterPro" id="IPR000626">
    <property type="entry name" value="Ubiquitin-like_dom"/>
</dbReference>
<feature type="region of interest" description="Disordered" evidence="1">
    <location>
        <begin position="364"/>
        <end position="396"/>
    </location>
</feature>
<evidence type="ECO:0000256" key="1">
    <source>
        <dbReference type="SAM" id="MobiDB-lite"/>
    </source>
</evidence>
<sequence>MQAIGGLLRQLLHRDASGAAANEPRGSQQREGQQQRGRPQEQQPGSEEEGIVQVHMYVVHPGDLNRHELAAELQLPRYMQLPDKRQLAYLPMADVQQRLCGRGVPPQAWRFFLLERRGFHQDGPDCLRVVSPGEAAADMLPVCGGVTYGYWTPPIDLYALDVRAPRMRVDAVLHGYWGQHTVERVEVDPAMSIRDFADQAAARLPPQHGFTGYFRLSSGGIPSRCCMMAAAPELRDGKADLFGIGPPPPGVQTFSIVIIRQTGNPIEVSGVYNNLFVAQLKDMVEQATGTCSDNQRLIFGCKQLHDPCTRMAEYGIGPGARVMLTLKLRGGKPVICVWAAQPTDVSVRLRLSRHWAFSSLVPRPDEYSSGSSGIGGGSGGGGDTATEAEGGKGGWAAGGREAAWRVRALPDGTLVHPGSGGREYAYLFWEALTEGSAVAAAVAAEASGGVAGGGGCSSRGSSRRSSCSNGTMVWEEQPEQAQQAAGDGRQLQLQPQARPATATANAAATAPAPAPAPAAAAITSPSSRLGLGLTPADLPLPDFQPTRSFCVAGADVEAWLYGALSAFGLPVRERTDFLTYWLPHMEGAAWLLISFADPADYEAAAALEVLPAPDVCVRLFMLFERLAAPVAGACGDLGAEAARVGVLRREGCSLAVLEWGGMEVVRAGRGRA</sequence>
<feature type="region of interest" description="Disordered" evidence="1">
    <location>
        <begin position="449"/>
        <end position="510"/>
    </location>
</feature>
<feature type="compositionally biased region" description="Low complexity" evidence="1">
    <location>
        <begin position="458"/>
        <end position="468"/>
    </location>
</feature>
<feature type="region of interest" description="Disordered" evidence="1">
    <location>
        <begin position="14"/>
        <end position="48"/>
    </location>
</feature>
<dbReference type="SUPFAM" id="SSF54236">
    <property type="entry name" value="Ubiquitin-like"/>
    <property type="match status" value="1"/>
</dbReference>
<evidence type="ECO:0000313" key="4">
    <source>
        <dbReference type="Proteomes" id="UP000650467"/>
    </source>
</evidence>
<dbReference type="AlphaFoldDB" id="A0A835W0E1"/>
<feature type="compositionally biased region" description="Low complexity" evidence="1">
    <location>
        <begin position="23"/>
        <end position="45"/>
    </location>
</feature>
<dbReference type="Gene3D" id="3.10.20.90">
    <property type="entry name" value="Phosphatidylinositol 3-kinase Catalytic Subunit, Chain A, domain 1"/>
    <property type="match status" value="1"/>
</dbReference>
<feature type="domain" description="Ubiquitin-like" evidence="2">
    <location>
        <begin position="277"/>
        <end position="331"/>
    </location>
</feature>
<dbReference type="Proteomes" id="UP000650467">
    <property type="component" value="Unassembled WGS sequence"/>
</dbReference>
<protein>
    <recommendedName>
        <fullName evidence="2">Ubiquitin-like domain-containing protein</fullName>
    </recommendedName>
</protein>
<evidence type="ECO:0000313" key="3">
    <source>
        <dbReference type="EMBL" id="KAG2434620.1"/>
    </source>
</evidence>
<keyword evidence="4" id="KW-1185">Reference proteome</keyword>
<reference evidence="3" key="1">
    <citation type="journal article" date="2020" name="bioRxiv">
        <title>Comparative genomics of Chlamydomonas.</title>
        <authorList>
            <person name="Craig R.J."/>
            <person name="Hasan A.R."/>
            <person name="Ness R.W."/>
            <person name="Keightley P.D."/>
        </authorList>
    </citation>
    <scope>NUCLEOTIDE SEQUENCE</scope>
    <source>
        <strain evidence="3">SAG 7.73</strain>
    </source>
</reference>
<dbReference type="EMBL" id="JAEHOC010000016">
    <property type="protein sequence ID" value="KAG2434620.1"/>
    <property type="molecule type" value="Genomic_DNA"/>
</dbReference>
<comment type="caution">
    <text evidence="3">The sequence shown here is derived from an EMBL/GenBank/DDBJ whole genome shotgun (WGS) entry which is preliminary data.</text>
</comment>
<dbReference type="Pfam" id="PF00240">
    <property type="entry name" value="ubiquitin"/>
    <property type="match status" value="1"/>
</dbReference>
<gene>
    <name evidence="3" type="ORF">HXX76_007515</name>
</gene>
<dbReference type="OrthoDB" id="428577at2759"/>
<dbReference type="PROSITE" id="PS50053">
    <property type="entry name" value="UBIQUITIN_2"/>
    <property type="match status" value="1"/>
</dbReference>
<organism evidence="3 4">
    <name type="scientific">Chlamydomonas incerta</name>
    <dbReference type="NCBI Taxonomy" id="51695"/>
    <lineage>
        <taxon>Eukaryota</taxon>
        <taxon>Viridiplantae</taxon>
        <taxon>Chlorophyta</taxon>
        <taxon>core chlorophytes</taxon>
        <taxon>Chlorophyceae</taxon>
        <taxon>CS clade</taxon>
        <taxon>Chlamydomonadales</taxon>
        <taxon>Chlamydomonadaceae</taxon>
        <taxon>Chlamydomonas</taxon>
    </lineage>
</organism>
<feature type="compositionally biased region" description="Low complexity" evidence="1">
    <location>
        <begin position="497"/>
        <end position="510"/>
    </location>
</feature>
<dbReference type="CDD" id="cd17039">
    <property type="entry name" value="Ubl_ubiquitin_like"/>
    <property type="match status" value="1"/>
</dbReference>